<keyword evidence="3" id="KW-1185">Reference proteome</keyword>
<dbReference type="Pfam" id="PF17242">
    <property type="entry name" value="DUF5315"/>
    <property type="match status" value="1"/>
</dbReference>
<feature type="compositionally biased region" description="Basic and acidic residues" evidence="1">
    <location>
        <begin position="1"/>
        <end position="13"/>
    </location>
</feature>
<dbReference type="EMBL" id="CAEFZW010000003">
    <property type="protein sequence ID" value="CAB4253685.1"/>
    <property type="molecule type" value="Genomic_DNA"/>
</dbReference>
<evidence type="ECO:0000256" key="1">
    <source>
        <dbReference type="SAM" id="MobiDB-lite"/>
    </source>
</evidence>
<feature type="compositionally biased region" description="Low complexity" evidence="1">
    <location>
        <begin position="20"/>
        <end position="29"/>
    </location>
</feature>
<protein>
    <submittedName>
        <fullName evidence="2">Uncharacterized protein</fullName>
    </submittedName>
</protein>
<dbReference type="GeneID" id="64856653"/>
<organism evidence="2 3">
    <name type="scientific">Maudiozyma barnettii</name>
    <dbReference type="NCBI Taxonomy" id="61262"/>
    <lineage>
        <taxon>Eukaryota</taxon>
        <taxon>Fungi</taxon>
        <taxon>Dikarya</taxon>
        <taxon>Ascomycota</taxon>
        <taxon>Saccharomycotina</taxon>
        <taxon>Saccharomycetes</taxon>
        <taxon>Saccharomycetales</taxon>
        <taxon>Saccharomycetaceae</taxon>
        <taxon>Maudiozyma</taxon>
    </lineage>
</organism>
<sequence length="254" mass="28627">MSEELERSVDSVKSDSLPVSNSNGSNNTTETRHMKAPPPRRNSMASKSKDRFDKDGVWSAIDTLDDVRKMAAENKGKDVFPAGFEEDLDVSRATNATLLHIIRNRAERIAKDIRISREDNKQDSKTEEEPVKRKGRTKNKDKDLLSRSLSKLNLVNMDKKVIPENDEYLSVNLSKHNIFTNSNSSNENSDVDSQTYSDASDEVDTKTGHSTAKQPLYISDYTDYQANIQKIACDEETYVSTLISTVRASSKREQ</sequence>
<gene>
    <name evidence="2" type="ORF">KABA2_03S03014</name>
</gene>
<proteinExistence type="predicted"/>
<comment type="caution">
    <text evidence="2">The sequence shown here is derived from an EMBL/GenBank/DDBJ whole genome shotgun (WGS) entry which is preliminary data.</text>
</comment>
<evidence type="ECO:0000313" key="3">
    <source>
        <dbReference type="Proteomes" id="UP000644660"/>
    </source>
</evidence>
<name>A0A8H2VDR3_9SACH</name>
<dbReference type="OrthoDB" id="4065597at2759"/>
<feature type="region of interest" description="Disordered" evidence="1">
    <location>
        <begin position="180"/>
        <end position="209"/>
    </location>
</feature>
<feature type="region of interest" description="Disordered" evidence="1">
    <location>
        <begin position="116"/>
        <end position="142"/>
    </location>
</feature>
<dbReference type="Proteomes" id="UP000644660">
    <property type="component" value="Unassembled WGS sequence"/>
</dbReference>
<evidence type="ECO:0000313" key="2">
    <source>
        <dbReference type="EMBL" id="CAB4253685.1"/>
    </source>
</evidence>
<accession>A0A8H2VDR3</accession>
<dbReference type="AlphaFoldDB" id="A0A8H2VDR3"/>
<dbReference type="RefSeq" id="XP_041405530.1">
    <property type="nucleotide sequence ID" value="XM_041549596.1"/>
</dbReference>
<reference evidence="2 3" key="1">
    <citation type="submission" date="2020-05" db="EMBL/GenBank/DDBJ databases">
        <authorList>
            <person name="Casaregola S."/>
            <person name="Devillers H."/>
            <person name="Grondin C."/>
        </authorList>
    </citation>
    <scope>NUCLEOTIDE SEQUENCE [LARGE SCALE GENOMIC DNA]</scope>
    <source>
        <strain evidence="2 3">CLIB 1767</strain>
    </source>
</reference>
<feature type="region of interest" description="Disordered" evidence="1">
    <location>
        <begin position="1"/>
        <end position="52"/>
    </location>
</feature>